<dbReference type="EMBL" id="CP012332">
    <property type="protein sequence ID" value="AKU90123.1"/>
    <property type="molecule type" value="Genomic_DNA"/>
</dbReference>
<evidence type="ECO:0000256" key="3">
    <source>
        <dbReference type="ARBA" id="ARBA00022553"/>
    </source>
</evidence>
<keyword evidence="7" id="KW-0808">Transferase</keyword>
<dbReference type="Pfam" id="PF00512">
    <property type="entry name" value="HisKA"/>
    <property type="match status" value="1"/>
</dbReference>
<dbReference type="STRING" id="1391653.AKJ08_0510"/>
<dbReference type="Gene3D" id="1.10.287.130">
    <property type="match status" value="1"/>
</dbReference>
<dbReference type="InterPro" id="IPR036097">
    <property type="entry name" value="HisK_dim/P_sf"/>
</dbReference>
<dbReference type="Gene3D" id="3.30.565.10">
    <property type="entry name" value="Histidine kinase-like ATPase, C-terminal domain"/>
    <property type="match status" value="1"/>
</dbReference>
<dbReference type="InterPro" id="IPR003661">
    <property type="entry name" value="HisK_dim/P_dom"/>
</dbReference>
<dbReference type="CDD" id="cd00075">
    <property type="entry name" value="HATPase"/>
    <property type="match status" value="1"/>
</dbReference>
<evidence type="ECO:0000256" key="5">
    <source>
        <dbReference type="SAM" id="Phobius"/>
    </source>
</evidence>
<evidence type="ECO:0000256" key="1">
    <source>
        <dbReference type="ARBA" id="ARBA00000085"/>
    </source>
</evidence>
<dbReference type="Gene3D" id="3.30.450.20">
    <property type="entry name" value="PAS domain"/>
    <property type="match status" value="2"/>
</dbReference>
<comment type="catalytic activity">
    <reaction evidence="1">
        <text>ATP + protein L-histidine = ADP + protein N-phospho-L-histidine.</text>
        <dbReference type="EC" id="2.7.13.3"/>
    </reaction>
</comment>
<evidence type="ECO:0000256" key="2">
    <source>
        <dbReference type="ARBA" id="ARBA00012438"/>
    </source>
</evidence>
<dbReference type="EC" id="2.7.13.3" evidence="2"/>
<keyword evidence="8" id="KW-1185">Reference proteome</keyword>
<dbReference type="InterPro" id="IPR036890">
    <property type="entry name" value="HATPase_C_sf"/>
</dbReference>
<dbReference type="SMART" id="SM00387">
    <property type="entry name" value="HATPase_c"/>
    <property type="match status" value="1"/>
</dbReference>
<dbReference type="InterPro" id="IPR005467">
    <property type="entry name" value="His_kinase_dom"/>
</dbReference>
<feature type="region of interest" description="Disordered" evidence="4">
    <location>
        <begin position="537"/>
        <end position="556"/>
    </location>
</feature>
<name>A0A0K1P9B1_9BACT</name>
<keyword evidence="5" id="KW-0472">Membrane</keyword>
<reference evidence="7 8" key="1">
    <citation type="submission" date="2015-08" db="EMBL/GenBank/DDBJ databases">
        <authorList>
            <person name="Babu N.S."/>
            <person name="Beckwith C.J."/>
            <person name="Beseler K.G."/>
            <person name="Brison A."/>
            <person name="Carone J.V."/>
            <person name="Caskin T.P."/>
            <person name="Diamond M."/>
            <person name="Durham M.E."/>
            <person name="Foxe J.M."/>
            <person name="Go M."/>
            <person name="Henderson B.A."/>
            <person name="Jones I.B."/>
            <person name="McGettigan J.A."/>
            <person name="Micheletti S.J."/>
            <person name="Nasrallah M.E."/>
            <person name="Ortiz D."/>
            <person name="Piller C.R."/>
            <person name="Privatt S.R."/>
            <person name="Schneider S.L."/>
            <person name="Sharp S."/>
            <person name="Smith T.C."/>
            <person name="Stanton J.D."/>
            <person name="Ullery H.E."/>
            <person name="Wilson R.J."/>
            <person name="Serrano M.G."/>
            <person name="Buck G."/>
            <person name="Lee V."/>
            <person name="Wang Y."/>
            <person name="Carvalho R."/>
            <person name="Voegtly L."/>
            <person name="Shi R."/>
            <person name="Duckworth R."/>
            <person name="Johnson A."/>
            <person name="Loviza R."/>
            <person name="Walstead R."/>
            <person name="Shah Z."/>
            <person name="Kiflezghi M."/>
            <person name="Wade K."/>
            <person name="Ball S.L."/>
            <person name="Bradley K.W."/>
            <person name="Asai D.J."/>
            <person name="Bowman C.A."/>
            <person name="Russell D.A."/>
            <person name="Pope W.H."/>
            <person name="Jacobs-Sera D."/>
            <person name="Hendrix R.W."/>
            <person name="Hatfull G.F."/>
        </authorList>
    </citation>
    <scope>NUCLEOTIDE SEQUENCE [LARGE SCALE GENOMIC DNA]</scope>
    <source>
        <strain evidence="7 8">DSM 27710</strain>
    </source>
</reference>
<dbReference type="GO" id="GO:0000155">
    <property type="term" value="F:phosphorelay sensor kinase activity"/>
    <property type="evidence" value="ECO:0007669"/>
    <property type="project" value="InterPro"/>
</dbReference>
<evidence type="ECO:0000313" key="7">
    <source>
        <dbReference type="EMBL" id="AKU90123.1"/>
    </source>
</evidence>
<dbReference type="PANTHER" id="PTHR43547:SF2">
    <property type="entry name" value="HYBRID SIGNAL TRANSDUCTION HISTIDINE KINASE C"/>
    <property type="match status" value="1"/>
</dbReference>
<dbReference type="Pfam" id="PF02518">
    <property type="entry name" value="HATPase_c"/>
    <property type="match status" value="1"/>
</dbReference>
<evidence type="ECO:0000256" key="4">
    <source>
        <dbReference type="SAM" id="MobiDB-lite"/>
    </source>
</evidence>
<dbReference type="InterPro" id="IPR003594">
    <property type="entry name" value="HATPase_dom"/>
</dbReference>
<dbReference type="PANTHER" id="PTHR43547">
    <property type="entry name" value="TWO-COMPONENT HISTIDINE KINASE"/>
    <property type="match status" value="1"/>
</dbReference>
<keyword evidence="7" id="KW-0418">Kinase</keyword>
<dbReference type="SMART" id="SM00388">
    <property type="entry name" value="HisKA"/>
    <property type="match status" value="1"/>
</dbReference>
<accession>A0A0K1P9B1</accession>
<sequence>MKRRDATPLSAARDRLSRSAVAIYLAATGVALAILLSALVTDKDHQEQELRDRLLMGTELRSESLGRHLAMLTRELGRLGESAAIDPTDGNIVPERELLRITHRNSAVFDVGVAILDDEGKVAWSEPQRFLPQGEPLGVNDWFHDAKRDGRTQIVPVMPDRSDALVYVVSPVIRDGRFIGALLGGIDLATGGSIEPLPGDNVTVLATRQGEVVFPPNPPAFSEEESFVRLARGAGADEGVRQVRLGGVDREVAVSPVADTDFALMSIADSVPFYQPARSRLWVRLAAALGLLLAPLLLLASRLLRELRIFRLSEEEVLRADRIRHLGEASNAIAHEVKNSLNGIRVGLDLLLHRGKGDGAVVDTLRAEIQRLTDFTSDLLLFSRGPVARARPVELGTFVSEITELQREVAAEQGIRLEVEKPAEAVTALADPQHVHVILSNLIGNAIDAVSSRPSPRIDVRLDVRDGVATVAVSDNGPGVDPALVPRLFEPFATGKPSGVGLGLALSRNLAAAQGGGLELAPSPHGATFRFSLPLAHGESAQTPPPGLPATRRHIP</sequence>
<dbReference type="CDD" id="cd18773">
    <property type="entry name" value="PDC1_HK_sensor"/>
    <property type="match status" value="1"/>
</dbReference>
<dbReference type="SUPFAM" id="SSF55874">
    <property type="entry name" value="ATPase domain of HSP90 chaperone/DNA topoisomerase II/histidine kinase"/>
    <property type="match status" value="1"/>
</dbReference>
<dbReference type="Proteomes" id="UP000055590">
    <property type="component" value="Chromosome"/>
</dbReference>
<dbReference type="RefSeq" id="WP_050724616.1">
    <property type="nucleotide sequence ID" value="NZ_CP012332.1"/>
</dbReference>
<dbReference type="AlphaFoldDB" id="A0A0K1P9B1"/>
<dbReference type="SUPFAM" id="SSF47384">
    <property type="entry name" value="Homodimeric domain of signal transducing histidine kinase"/>
    <property type="match status" value="1"/>
</dbReference>
<keyword evidence="5" id="KW-1133">Transmembrane helix</keyword>
<keyword evidence="5" id="KW-0812">Transmembrane</keyword>
<dbReference type="PRINTS" id="PR00344">
    <property type="entry name" value="BCTRLSENSOR"/>
</dbReference>
<evidence type="ECO:0000313" key="8">
    <source>
        <dbReference type="Proteomes" id="UP000055590"/>
    </source>
</evidence>
<proteinExistence type="predicted"/>
<feature type="domain" description="Histidine kinase" evidence="6">
    <location>
        <begin position="332"/>
        <end position="537"/>
    </location>
</feature>
<evidence type="ECO:0000259" key="6">
    <source>
        <dbReference type="PROSITE" id="PS50109"/>
    </source>
</evidence>
<organism evidence="7 8">
    <name type="scientific">Vulgatibacter incomptus</name>
    <dbReference type="NCBI Taxonomy" id="1391653"/>
    <lineage>
        <taxon>Bacteria</taxon>
        <taxon>Pseudomonadati</taxon>
        <taxon>Myxococcota</taxon>
        <taxon>Myxococcia</taxon>
        <taxon>Myxococcales</taxon>
        <taxon>Cystobacterineae</taxon>
        <taxon>Vulgatibacteraceae</taxon>
        <taxon>Vulgatibacter</taxon>
    </lineage>
</organism>
<gene>
    <name evidence="7" type="ORF">AKJ08_0510</name>
</gene>
<dbReference type="KEGG" id="vin:AKJ08_0510"/>
<keyword evidence="3" id="KW-0597">Phosphoprotein</keyword>
<dbReference type="CDD" id="cd00082">
    <property type="entry name" value="HisKA"/>
    <property type="match status" value="1"/>
</dbReference>
<protein>
    <recommendedName>
        <fullName evidence="2">histidine kinase</fullName>
        <ecNumber evidence="2">2.7.13.3</ecNumber>
    </recommendedName>
</protein>
<dbReference type="PROSITE" id="PS50109">
    <property type="entry name" value="HIS_KIN"/>
    <property type="match status" value="1"/>
</dbReference>
<dbReference type="OrthoDB" id="5508450at2"/>
<dbReference type="InterPro" id="IPR004358">
    <property type="entry name" value="Sig_transdc_His_kin-like_C"/>
</dbReference>
<feature type="transmembrane region" description="Helical" evidence="5">
    <location>
        <begin position="21"/>
        <end position="40"/>
    </location>
</feature>